<evidence type="ECO:0000313" key="4">
    <source>
        <dbReference type="Proteomes" id="UP000028713"/>
    </source>
</evidence>
<name>A0A085Z709_9FLAO</name>
<dbReference type="EMBL" id="JPRP01000001">
    <property type="protein sequence ID" value="KFF00223.1"/>
    <property type="molecule type" value="Genomic_DNA"/>
</dbReference>
<gene>
    <name evidence="3" type="ORF">IX39_06075</name>
</gene>
<feature type="domain" description="Secretion system C-terminal sorting" evidence="2">
    <location>
        <begin position="7"/>
        <end position="58"/>
    </location>
</feature>
<dbReference type="NCBIfam" id="TIGR04183">
    <property type="entry name" value="Por_Secre_tail"/>
    <property type="match status" value="1"/>
</dbReference>
<accession>A0A085Z709</accession>
<sequence length="60" mass="6863">MIVTNISSEQNYTIYNAVGQSISKGKTNDKKNNVNQLIKGVYFIELNGKENKVRLKFIKK</sequence>
<dbReference type="STRING" id="236814.IX39_06075"/>
<dbReference type="Proteomes" id="UP000028713">
    <property type="component" value="Unassembled WGS sequence"/>
</dbReference>
<dbReference type="Pfam" id="PF18962">
    <property type="entry name" value="Por_Secre_tail"/>
    <property type="match status" value="1"/>
</dbReference>
<evidence type="ECO:0000313" key="3">
    <source>
        <dbReference type="EMBL" id="KFF00223.1"/>
    </source>
</evidence>
<organism evidence="3 4">
    <name type="scientific">Chryseobacterium formosense</name>
    <dbReference type="NCBI Taxonomy" id="236814"/>
    <lineage>
        <taxon>Bacteria</taxon>
        <taxon>Pseudomonadati</taxon>
        <taxon>Bacteroidota</taxon>
        <taxon>Flavobacteriia</taxon>
        <taxon>Flavobacteriales</taxon>
        <taxon>Weeksellaceae</taxon>
        <taxon>Chryseobacterium group</taxon>
        <taxon>Chryseobacterium</taxon>
    </lineage>
</organism>
<dbReference type="RefSeq" id="WP_034674286.1">
    <property type="nucleotide sequence ID" value="NZ_FPAP01000002.1"/>
</dbReference>
<evidence type="ECO:0000259" key="2">
    <source>
        <dbReference type="Pfam" id="PF18962"/>
    </source>
</evidence>
<evidence type="ECO:0000256" key="1">
    <source>
        <dbReference type="ARBA" id="ARBA00022729"/>
    </source>
</evidence>
<dbReference type="InterPro" id="IPR026444">
    <property type="entry name" value="Secre_tail"/>
</dbReference>
<keyword evidence="1" id="KW-0732">Signal</keyword>
<protein>
    <recommendedName>
        <fullName evidence="2">Secretion system C-terminal sorting domain-containing protein</fullName>
    </recommendedName>
</protein>
<keyword evidence="4" id="KW-1185">Reference proteome</keyword>
<reference evidence="3 4" key="1">
    <citation type="submission" date="2014-07" db="EMBL/GenBank/DDBJ databases">
        <title>Genome of Chryseobacterium formosense LMG 24722.</title>
        <authorList>
            <person name="Pipes S.E."/>
            <person name="Stropko S.J."/>
            <person name="Newman J.D."/>
        </authorList>
    </citation>
    <scope>NUCLEOTIDE SEQUENCE [LARGE SCALE GENOMIC DNA]</scope>
    <source>
        <strain evidence="3 4">LMG 24722</strain>
    </source>
</reference>
<proteinExistence type="predicted"/>
<dbReference type="AlphaFoldDB" id="A0A085Z709"/>
<comment type="caution">
    <text evidence="3">The sequence shown here is derived from an EMBL/GenBank/DDBJ whole genome shotgun (WGS) entry which is preliminary data.</text>
</comment>